<dbReference type="PANTHER" id="PTHR10217:SF637">
    <property type="entry name" value="EAG-LIKE K[+] CHANNEL, ISOFORM A"/>
    <property type="match status" value="1"/>
</dbReference>
<evidence type="ECO:0000256" key="12">
    <source>
        <dbReference type="ARBA" id="ARBA00023180"/>
    </source>
</evidence>
<keyword evidence="3" id="KW-1003">Cell membrane</keyword>
<dbReference type="AlphaFoldDB" id="A0A8T0DUI0"/>
<keyword evidence="12" id="KW-0325">Glycoprotein</keyword>
<name>A0A8T0DUI0_9TREM</name>
<dbReference type="FunFam" id="2.60.120.10:FF:000061">
    <property type="entry name" value="Potassium voltage-gated channel subfamily H member 3"/>
    <property type="match status" value="1"/>
</dbReference>
<accession>A0A8T0DUI0</accession>
<keyword evidence="6" id="KW-0631">Potassium channel</keyword>
<organism evidence="17 18">
    <name type="scientific">Paragonimus westermani</name>
    <dbReference type="NCBI Taxonomy" id="34504"/>
    <lineage>
        <taxon>Eukaryota</taxon>
        <taxon>Metazoa</taxon>
        <taxon>Spiralia</taxon>
        <taxon>Lophotrochozoa</taxon>
        <taxon>Platyhelminthes</taxon>
        <taxon>Trematoda</taxon>
        <taxon>Digenea</taxon>
        <taxon>Plagiorchiida</taxon>
        <taxon>Troglotremata</taxon>
        <taxon>Troglotrematidae</taxon>
        <taxon>Paragonimus</taxon>
    </lineage>
</organism>
<evidence type="ECO:0000256" key="7">
    <source>
        <dbReference type="ARBA" id="ARBA00022882"/>
    </source>
</evidence>
<keyword evidence="13" id="KW-0407">Ion channel</keyword>
<feature type="domain" description="Cyclic nucleotide-binding" evidence="16">
    <location>
        <begin position="152"/>
        <end position="255"/>
    </location>
</feature>
<dbReference type="EMBL" id="JTDF01000917">
    <property type="protein sequence ID" value="KAF8570768.1"/>
    <property type="molecule type" value="Genomic_DNA"/>
</dbReference>
<evidence type="ECO:0000256" key="2">
    <source>
        <dbReference type="ARBA" id="ARBA00022448"/>
    </source>
</evidence>
<feature type="transmembrane region" description="Helical" evidence="15">
    <location>
        <begin position="25"/>
        <end position="49"/>
    </location>
</feature>
<dbReference type="PANTHER" id="PTHR10217">
    <property type="entry name" value="VOLTAGE AND LIGAND GATED POTASSIUM CHANNEL"/>
    <property type="match status" value="1"/>
</dbReference>
<comment type="caution">
    <text evidence="17">The sequence shown here is derived from an EMBL/GenBank/DDBJ whole genome shotgun (WGS) entry which is preliminary data.</text>
</comment>
<comment type="catalytic activity">
    <reaction evidence="14">
        <text>K(+)(in) = K(+)(out)</text>
        <dbReference type="Rhea" id="RHEA:29463"/>
        <dbReference type="ChEBI" id="CHEBI:29103"/>
    </reaction>
</comment>
<dbReference type="GO" id="GO:0042391">
    <property type="term" value="P:regulation of membrane potential"/>
    <property type="evidence" value="ECO:0007669"/>
    <property type="project" value="TreeGrafter"/>
</dbReference>
<evidence type="ECO:0000256" key="6">
    <source>
        <dbReference type="ARBA" id="ARBA00022826"/>
    </source>
</evidence>
<evidence type="ECO:0000256" key="1">
    <source>
        <dbReference type="ARBA" id="ARBA00004651"/>
    </source>
</evidence>
<dbReference type="FunFam" id="1.10.1200.260:FF:000002">
    <property type="entry name" value="Potassium voltage-gated channel subfamily H member 8"/>
    <property type="match status" value="1"/>
</dbReference>
<keyword evidence="4" id="KW-0633">Potassium transport</keyword>
<proteinExistence type="predicted"/>
<evidence type="ECO:0000256" key="10">
    <source>
        <dbReference type="ARBA" id="ARBA00023065"/>
    </source>
</evidence>
<keyword evidence="2" id="KW-0813">Transport</keyword>
<keyword evidence="11 15" id="KW-0472">Membrane</keyword>
<dbReference type="SUPFAM" id="SSF51206">
    <property type="entry name" value="cAMP-binding domain-like"/>
    <property type="match status" value="1"/>
</dbReference>
<dbReference type="Pfam" id="PF00027">
    <property type="entry name" value="cNMP_binding"/>
    <property type="match status" value="1"/>
</dbReference>
<evidence type="ECO:0000256" key="8">
    <source>
        <dbReference type="ARBA" id="ARBA00022958"/>
    </source>
</evidence>
<dbReference type="CDD" id="cd00038">
    <property type="entry name" value="CAP_ED"/>
    <property type="match status" value="1"/>
</dbReference>
<dbReference type="InterPro" id="IPR014710">
    <property type="entry name" value="RmlC-like_jellyroll"/>
</dbReference>
<evidence type="ECO:0000256" key="4">
    <source>
        <dbReference type="ARBA" id="ARBA00022538"/>
    </source>
</evidence>
<protein>
    <recommendedName>
        <fullName evidence="16">Cyclic nucleotide-binding domain-containing protein</fullName>
    </recommendedName>
</protein>
<keyword evidence="5 15" id="KW-0812">Transmembrane</keyword>
<keyword evidence="10" id="KW-0406">Ion transport</keyword>
<evidence type="ECO:0000313" key="17">
    <source>
        <dbReference type="EMBL" id="KAF8570768.1"/>
    </source>
</evidence>
<evidence type="ECO:0000256" key="9">
    <source>
        <dbReference type="ARBA" id="ARBA00022989"/>
    </source>
</evidence>
<dbReference type="GO" id="GO:0005242">
    <property type="term" value="F:inward rectifier potassium channel activity"/>
    <property type="evidence" value="ECO:0007669"/>
    <property type="project" value="UniProtKB-ARBA"/>
</dbReference>
<sequence length="589" mass="66367">MIKLARLLRLARLFQNMSRLSQHSIVVLGLLMFTFTLVAHWFACIWYVIGLHEVEESEAALMHAAVFGNLTAIIQRIYARRTAFQSKTQDLKDFVRVHHIPKPLKRRMEDFFQTTWAINRGIDVSEIINFYPEELRRDIALHLNRDLLSLKVFENASQDCLKSLAVEIKTTFFTPGEYLIHAGDVLRRLYFVCSGSLEVLDNDEVVALLGKNDWFGTYIDTSAETMQTVRSRCGVKSLTYCDLQSIDLITLNNVLDQYPKFKSEFVAYLYEDLSFDIQEGAEKSLDSDAILVPAITLQPVPGQSQSGEPKHLNTSVHFTAPETQPQPSDCASSDLEAGVFTSNMQKQEGSTARSSSPNGMRYYPRRPMQSVGRSSNNQGLRRATLGAIFSGYNSSKVEEPKLKIKKKPWRTDLLKSARGDLNKRQDSFSSRRHTLPVVQISMADEEDCENDGLGTNTSDFTETQEDAVGVTYTHGLDLISIGQDSRPTSNSYRQFWGSALSLCRNLHEEDEELRRSSCLDISTRNQNSPSVQTSERSESTLLRKISSSEPNSMVVHVDLTAGKCRIEDAEYSNRLAAYAKRTCLLGCAL</sequence>
<evidence type="ECO:0000256" key="15">
    <source>
        <dbReference type="SAM" id="Phobius"/>
    </source>
</evidence>
<dbReference type="Proteomes" id="UP000699462">
    <property type="component" value="Unassembled WGS sequence"/>
</dbReference>
<dbReference type="Gene3D" id="2.60.120.10">
    <property type="entry name" value="Jelly Rolls"/>
    <property type="match status" value="1"/>
</dbReference>
<comment type="subcellular location">
    <subcellularLocation>
        <location evidence="1">Cell membrane</location>
        <topology evidence="1">Multi-pass membrane protein</topology>
    </subcellularLocation>
</comment>
<dbReference type="GO" id="GO:0005886">
    <property type="term" value="C:plasma membrane"/>
    <property type="evidence" value="ECO:0007669"/>
    <property type="project" value="UniProtKB-SubCell"/>
</dbReference>
<evidence type="ECO:0000256" key="14">
    <source>
        <dbReference type="ARBA" id="ARBA00034430"/>
    </source>
</evidence>
<evidence type="ECO:0000256" key="5">
    <source>
        <dbReference type="ARBA" id="ARBA00022692"/>
    </source>
</evidence>
<dbReference type="SMART" id="SM00100">
    <property type="entry name" value="cNMP"/>
    <property type="match status" value="1"/>
</dbReference>
<dbReference type="OrthoDB" id="432483at2759"/>
<evidence type="ECO:0000313" key="18">
    <source>
        <dbReference type="Proteomes" id="UP000699462"/>
    </source>
</evidence>
<dbReference type="InterPro" id="IPR005821">
    <property type="entry name" value="Ion_trans_dom"/>
</dbReference>
<evidence type="ECO:0000256" key="11">
    <source>
        <dbReference type="ARBA" id="ARBA00023136"/>
    </source>
</evidence>
<dbReference type="InterPro" id="IPR018490">
    <property type="entry name" value="cNMP-bd_dom_sf"/>
</dbReference>
<dbReference type="GO" id="GO:0034702">
    <property type="term" value="C:monoatomic ion channel complex"/>
    <property type="evidence" value="ECO:0007669"/>
    <property type="project" value="UniProtKB-KW"/>
</dbReference>
<dbReference type="PROSITE" id="PS50042">
    <property type="entry name" value="CNMP_BINDING_3"/>
    <property type="match status" value="1"/>
</dbReference>
<keyword evidence="18" id="KW-1185">Reference proteome</keyword>
<dbReference type="SUPFAM" id="SSF81324">
    <property type="entry name" value="Voltage-gated potassium channels"/>
    <property type="match status" value="1"/>
</dbReference>
<evidence type="ECO:0000256" key="13">
    <source>
        <dbReference type="ARBA" id="ARBA00023303"/>
    </source>
</evidence>
<evidence type="ECO:0000259" key="16">
    <source>
        <dbReference type="PROSITE" id="PS50042"/>
    </source>
</evidence>
<keyword evidence="9 15" id="KW-1133">Transmembrane helix</keyword>
<dbReference type="Gene3D" id="1.10.1200.260">
    <property type="match status" value="1"/>
</dbReference>
<dbReference type="InterPro" id="IPR003967">
    <property type="entry name" value="K_chnl_volt-dep_ERG"/>
</dbReference>
<reference evidence="17 18" key="1">
    <citation type="submission" date="2019-07" db="EMBL/GenBank/DDBJ databases">
        <title>Annotation for the trematode Paragonimus westermani.</title>
        <authorList>
            <person name="Choi Y.-J."/>
        </authorList>
    </citation>
    <scope>NUCLEOTIDE SEQUENCE [LARGE SCALE GENOMIC DNA]</scope>
    <source>
        <strain evidence="17">180907_Pwestermani</strain>
    </source>
</reference>
<dbReference type="Pfam" id="PF00520">
    <property type="entry name" value="Ion_trans"/>
    <property type="match status" value="1"/>
</dbReference>
<keyword evidence="7" id="KW-0851">Voltage-gated channel</keyword>
<gene>
    <name evidence="17" type="ORF">P879_00576</name>
</gene>
<keyword evidence="8" id="KW-0630">Potassium</keyword>
<dbReference type="InterPro" id="IPR000595">
    <property type="entry name" value="cNMP-bd_dom"/>
</dbReference>
<evidence type="ECO:0000256" key="3">
    <source>
        <dbReference type="ARBA" id="ARBA00022475"/>
    </source>
</evidence>
<dbReference type="PRINTS" id="PR01470">
    <property type="entry name" value="ERGCHANNEL"/>
</dbReference>
<dbReference type="InterPro" id="IPR050818">
    <property type="entry name" value="KCNH_animal-type"/>
</dbReference>